<accession>K8PPA9</accession>
<dbReference type="AlphaFoldDB" id="K8PPA9"/>
<evidence type="ECO:0000313" key="2">
    <source>
        <dbReference type="Proteomes" id="UP000001095"/>
    </source>
</evidence>
<organism evidence="1 2">
    <name type="scientific">Afipia clevelandensis ATCC 49720</name>
    <dbReference type="NCBI Taxonomy" id="883079"/>
    <lineage>
        <taxon>Bacteria</taxon>
        <taxon>Pseudomonadati</taxon>
        <taxon>Pseudomonadota</taxon>
        <taxon>Alphaproteobacteria</taxon>
        <taxon>Hyphomicrobiales</taxon>
        <taxon>Nitrobacteraceae</taxon>
        <taxon>Afipia</taxon>
    </lineage>
</organism>
<evidence type="ECO:0000313" key="1">
    <source>
        <dbReference type="EMBL" id="EKS40183.1"/>
    </source>
</evidence>
<protein>
    <submittedName>
        <fullName evidence="1">Uncharacterized protein</fullName>
    </submittedName>
</protein>
<dbReference type="EMBL" id="AGWY01000003">
    <property type="protein sequence ID" value="EKS40183.1"/>
    <property type="molecule type" value="Genomic_DNA"/>
</dbReference>
<reference evidence="1 2" key="1">
    <citation type="submission" date="2012-04" db="EMBL/GenBank/DDBJ databases">
        <title>The Genome Sequence of Afipia clevelandensis ATCC 49720.</title>
        <authorList>
            <consortium name="The Broad Institute Genome Sequencing Platform"/>
            <person name="Earl A."/>
            <person name="Ward D."/>
            <person name="Feldgarden M."/>
            <person name="Gevers D."/>
            <person name="Huys G."/>
            <person name="Walker B."/>
            <person name="Young S.K."/>
            <person name="Zeng Q."/>
            <person name="Gargeya S."/>
            <person name="Fitzgerald M."/>
            <person name="Haas B."/>
            <person name="Abouelleil A."/>
            <person name="Alvarado L."/>
            <person name="Arachchi H.M."/>
            <person name="Berlin A."/>
            <person name="Chapman S.B."/>
            <person name="Goldberg J."/>
            <person name="Griggs A."/>
            <person name="Gujja S."/>
            <person name="Hansen M."/>
            <person name="Howarth C."/>
            <person name="Imamovic A."/>
            <person name="Larimer J."/>
            <person name="McCowen C."/>
            <person name="Montmayeur A."/>
            <person name="Murphy C."/>
            <person name="Neiman D."/>
            <person name="Pearson M."/>
            <person name="Priest M."/>
            <person name="Roberts A."/>
            <person name="Saif S."/>
            <person name="Shea T."/>
            <person name="Sisk P."/>
            <person name="Sykes S."/>
            <person name="Wortman J."/>
            <person name="Nusbaum C."/>
            <person name="Birren B."/>
        </authorList>
    </citation>
    <scope>NUCLEOTIDE SEQUENCE [LARGE SCALE GENOMIC DNA]</scope>
    <source>
        <strain evidence="1 2">ATCC 49720</strain>
    </source>
</reference>
<dbReference type="HOGENOM" id="CLU_206934_0_0_5"/>
<keyword evidence="2" id="KW-1185">Reference proteome</keyword>
<dbReference type="Proteomes" id="UP000001095">
    <property type="component" value="Unassembled WGS sequence"/>
</dbReference>
<dbReference type="PATRIC" id="fig|883079.3.peg.651"/>
<proteinExistence type="predicted"/>
<comment type="caution">
    <text evidence="1">The sequence shown here is derived from an EMBL/GenBank/DDBJ whole genome shotgun (WGS) entry which is preliminary data.</text>
</comment>
<name>K8PPA9_9BRAD</name>
<gene>
    <name evidence="1" type="ORF">HMPREF9696_00634</name>
</gene>
<sequence length="64" mass="6955">MCRTARFRVPWGTWKKVGVSAKSGWSWGYCCLMGSNDTTEDRTTALSSAKSIATAQAVLRLALA</sequence>